<dbReference type="PANTHER" id="PTHR43106">
    <property type="entry name" value="DEHYDROGENASE-RELATED"/>
    <property type="match status" value="1"/>
</dbReference>
<proteinExistence type="predicted"/>
<dbReference type="Gene3D" id="3.50.50.60">
    <property type="entry name" value="FAD/NAD(P)-binding domain"/>
    <property type="match status" value="2"/>
</dbReference>
<dbReference type="InterPro" id="IPR023753">
    <property type="entry name" value="FAD/NAD-binding_dom"/>
</dbReference>
<name>A0A0W8E6R7_9ZZZZ</name>
<dbReference type="InterPro" id="IPR028348">
    <property type="entry name" value="FAD-binding_protein"/>
</dbReference>
<dbReference type="AlphaFoldDB" id="A0A0W8E6R7"/>
<dbReference type="PRINTS" id="PR00368">
    <property type="entry name" value="FADPNR"/>
</dbReference>
<sequence>MIENYDVIIIGAGPAGIFAALEISQKSALKVLIIEKGRTVDKRNCLIGDKADACVNCQPCSIMCGWGGAGAFSDGKLTLTTEFGGWLQDYIGKEKLQSLIAYADDIYVKYGAPDRVFGQDSEKIEDLRLRSARAGLKLVPARIRHMGTENTIKVLSNIYDDLKQRQTIQTTEIVEEILVKNNRVEGVKTNSQSYYAPVIIAAPGRDGAQWFAEQAKSLGIVMSNNQVDIGVRVEVPAVTMQEYTDNIWEPKIIFNTREFDDVVRTFCVNPNGHVVMENTNGIITVNGHSYAESQSCNTNFALLMSQEFTQPFNRPILYGRRIASLANMLSGSIIVQRYGDLKRGRRSTPSRLGKGLVEPTLKGAVPGDLSLVLPHRFMVGIKECLEALDKAMPGVASDHTLLYGIEAKFYSARPSLSNSLQTDIEGLWAIGDGAGVTRGLIQASASGVIAAEDVLKNRGLSERQ</sequence>
<dbReference type="PANTHER" id="PTHR43106:SF1">
    <property type="entry name" value="DEHYDROGENASE-RELATED"/>
    <property type="match status" value="1"/>
</dbReference>
<accession>A0A0W8E6R7</accession>
<dbReference type="EMBL" id="LNQE01001853">
    <property type="protein sequence ID" value="KUG04284.1"/>
    <property type="molecule type" value="Genomic_DNA"/>
</dbReference>
<organism evidence="3">
    <name type="scientific">hydrocarbon metagenome</name>
    <dbReference type="NCBI Taxonomy" id="938273"/>
    <lineage>
        <taxon>unclassified sequences</taxon>
        <taxon>metagenomes</taxon>
        <taxon>ecological metagenomes</taxon>
    </lineage>
</organism>
<comment type="caution">
    <text evidence="3">The sequence shown here is derived from an EMBL/GenBank/DDBJ whole genome shotgun (WGS) entry which is preliminary data.</text>
</comment>
<dbReference type="SUPFAM" id="SSF51905">
    <property type="entry name" value="FAD/NAD(P)-binding domain"/>
    <property type="match status" value="1"/>
</dbReference>
<dbReference type="Pfam" id="PF21688">
    <property type="entry name" value="FAD-depend_C"/>
    <property type="match status" value="1"/>
</dbReference>
<gene>
    <name evidence="3" type="ORF">ASZ90_018291</name>
</gene>
<evidence type="ECO:0000259" key="2">
    <source>
        <dbReference type="Pfam" id="PF21688"/>
    </source>
</evidence>
<dbReference type="InterPro" id="IPR036188">
    <property type="entry name" value="FAD/NAD-bd_sf"/>
</dbReference>
<reference evidence="3" key="1">
    <citation type="journal article" date="2015" name="Proc. Natl. Acad. Sci. U.S.A.">
        <title>Networks of energetic and metabolic interactions define dynamics in microbial communities.</title>
        <authorList>
            <person name="Embree M."/>
            <person name="Liu J.K."/>
            <person name="Al-Bassam M.M."/>
            <person name="Zengler K."/>
        </authorList>
    </citation>
    <scope>NUCLEOTIDE SEQUENCE</scope>
</reference>
<protein>
    <submittedName>
        <fullName evidence="3">Nad(Fad)-utilizing dehydrogenase</fullName>
    </submittedName>
</protein>
<feature type="domain" description="FAD-dependent protein C-terminal" evidence="2">
    <location>
        <begin position="260"/>
        <end position="408"/>
    </location>
</feature>
<dbReference type="GO" id="GO:0016491">
    <property type="term" value="F:oxidoreductase activity"/>
    <property type="evidence" value="ECO:0007669"/>
    <property type="project" value="InterPro"/>
</dbReference>
<dbReference type="InterPro" id="IPR049516">
    <property type="entry name" value="FAD-depend_C"/>
</dbReference>
<evidence type="ECO:0000259" key="1">
    <source>
        <dbReference type="Pfam" id="PF07992"/>
    </source>
</evidence>
<evidence type="ECO:0000313" key="3">
    <source>
        <dbReference type="EMBL" id="KUG04284.1"/>
    </source>
</evidence>
<dbReference type="PIRSF" id="PIRSF038984">
    <property type="entry name" value="FAD_binding_protein"/>
    <property type="match status" value="1"/>
</dbReference>
<dbReference type="Pfam" id="PF07992">
    <property type="entry name" value="Pyr_redox_2"/>
    <property type="match status" value="1"/>
</dbReference>
<feature type="domain" description="FAD/NAD(P)-binding" evidence="1">
    <location>
        <begin position="5"/>
        <end position="46"/>
    </location>
</feature>